<feature type="region of interest" description="Disordered" evidence="2">
    <location>
        <begin position="559"/>
        <end position="605"/>
    </location>
</feature>
<dbReference type="SUPFAM" id="SSF50156">
    <property type="entry name" value="PDZ domain-like"/>
    <property type="match status" value="1"/>
</dbReference>
<keyword evidence="7" id="KW-1185">Reference proteome</keyword>
<dbReference type="SUPFAM" id="SSF48350">
    <property type="entry name" value="GTPase activation domain, GAP"/>
    <property type="match status" value="1"/>
</dbReference>
<dbReference type="SMART" id="SM00324">
    <property type="entry name" value="RhoGAP"/>
    <property type="match status" value="1"/>
</dbReference>
<feature type="compositionally biased region" description="Polar residues" evidence="2">
    <location>
        <begin position="568"/>
        <end position="578"/>
    </location>
</feature>
<feature type="compositionally biased region" description="Polar residues" evidence="2">
    <location>
        <begin position="490"/>
        <end position="500"/>
    </location>
</feature>
<evidence type="ECO:0000313" key="7">
    <source>
        <dbReference type="Proteomes" id="UP000694557"/>
    </source>
</evidence>
<dbReference type="Proteomes" id="UP000694557">
    <property type="component" value="Unassembled WGS sequence"/>
</dbReference>
<dbReference type="InterPro" id="IPR041489">
    <property type="entry name" value="PDZ_6"/>
</dbReference>
<dbReference type="PANTHER" id="PTHR23175:SF5">
    <property type="entry name" value="RHO GTPASE-ACTIVATING PROTEIN 23"/>
    <property type="match status" value="1"/>
</dbReference>
<dbReference type="PROSITE" id="PS50003">
    <property type="entry name" value="PH_DOMAIN"/>
    <property type="match status" value="1"/>
</dbReference>
<organism evidence="6 7">
    <name type="scientific">Oncorhynchus kisutch</name>
    <name type="common">Coho salmon</name>
    <name type="synonym">Salmo kisutch</name>
    <dbReference type="NCBI Taxonomy" id="8019"/>
    <lineage>
        <taxon>Eukaryota</taxon>
        <taxon>Metazoa</taxon>
        <taxon>Chordata</taxon>
        <taxon>Craniata</taxon>
        <taxon>Vertebrata</taxon>
        <taxon>Euteleostomi</taxon>
        <taxon>Actinopterygii</taxon>
        <taxon>Neopterygii</taxon>
        <taxon>Teleostei</taxon>
        <taxon>Protacanthopterygii</taxon>
        <taxon>Salmoniformes</taxon>
        <taxon>Salmonidae</taxon>
        <taxon>Salmoninae</taxon>
        <taxon>Oncorhynchus</taxon>
    </lineage>
</organism>
<dbReference type="InterPro" id="IPR001849">
    <property type="entry name" value="PH_domain"/>
</dbReference>
<evidence type="ECO:0000313" key="6">
    <source>
        <dbReference type="Ensembl" id="ENSOKIP00005036947.1"/>
    </source>
</evidence>
<dbReference type="GO" id="GO:0005096">
    <property type="term" value="F:GTPase activator activity"/>
    <property type="evidence" value="ECO:0007669"/>
    <property type="project" value="UniProtKB-KW"/>
</dbReference>
<dbReference type="Gene3D" id="2.30.42.10">
    <property type="match status" value="1"/>
</dbReference>
<dbReference type="PROSITE" id="PS50106">
    <property type="entry name" value="PDZ"/>
    <property type="match status" value="1"/>
</dbReference>
<evidence type="ECO:0000259" key="4">
    <source>
        <dbReference type="PROSITE" id="PS50106"/>
    </source>
</evidence>
<evidence type="ECO:0000259" key="3">
    <source>
        <dbReference type="PROSITE" id="PS50003"/>
    </source>
</evidence>
<dbReference type="InterPro" id="IPR036034">
    <property type="entry name" value="PDZ_sf"/>
</dbReference>
<feature type="region of interest" description="Disordered" evidence="2">
    <location>
        <begin position="406"/>
        <end position="425"/>
    </location>
</feature>
<feature type="compositionally biased region" description="Basic and acidic residues" evidence="2">
    <location>
        <begin position="1184"/>
        <end position="1218"/>
    </location>
</feature>
<feature type="compositionally biased region" description="Basic residues" evidence="2">
    <location>
        <begin position="1417"/>
        <end position="1428"/>
    </location>
</feature>
<evidence type="ECO:0000256" key="2">
    <source>
        <dbReference type="SAM" id="MobiDB-lite"/>
    </source>
</evidence>
<dbReference type="InterPro" id="IPR008936">
    <property type="entry name" value="Rho_GTPase_activation_prot"/>
</dbReference>
<feature type="region of interest" description="Disordered" evidence="2">
    <location>
        <begin position="1378"/>
        <end position="1428"/>
    </location>
</feature>
<feature type="compositionally biased region" description="Basic and acidic residues" evidence="2">
    <location>
        <begin position="1322"/>
        <end position="1334"/>
    </location>
</feature>
<dbReference type="GeneTree" id="ENSGT00940000157982"/>
<dbReference type="SMART" id="SM00228">
    <property type="entry name" value="PDZ"/>
    <property type="match status" value="1"/>
</dbReference>
<evidence type="ECO:0000259" key="5">
    <source>
        <dbReference type="PROSITE" id="PS50238"/>
    </source>
</evidence>
<dbReference type="InterPro" id="IPR001478">
    <property type="entry name" value="PDZ"/>
</dbReference>
<dbReference type="FunFam" id="1.10.555.10:FF:000014">
    <property type="entry name" value="Rho GTPase activating protein 21"/>
    <property type="match status" value="1"/>
</dbReference>
<dbReference type="CDD" id="cd04395">
    <property type="entry name" value="RhoGAP_ARHGAP21"/>
    <property type="match status" value="1"/>
</dbReference>
<evidence type="ECO:0000256" key="1">
    <source>
        <dbReference type="ARBA" id="ARBA00022468"/>
    </source>
</evidence>
<dbReference type="Pfam" id="PF00620">
    <property type="entry name" value="RhoGAP"/>
    <property type="match status" value="1"/>
</dbReference>
<dbReference type="PROSITE" id="PS50238">
    <property type="entry name" value="RHOGAP"/>
    <property type="match status" value="1"/>
</dbReference>
<feature type="region of interest" description="Disordered" evidence="2">
    <location>
        <begin position="1130"/>
        <end position="1334"/>
    </location>
</feature>
<reference evidence="6" key="1">
    <citation type="submission" date="2025-08" db="UniProtKB">
        <authorList>
            <consortium name="Ensembl"/>
        </authorList>
    </citation>
    <scope>IDENTIFICATION</scope>
</reference>
<feature type="compositionally biased region" description="Low complexity" evidence="2">
    <location>
        <begin position="408"/>
        <end position="420"/>
    </location>
</feature>
<dbReference type="Pfam" id="PF17820">
    <property type="entry name" value="PDZ_6"/>
    <property type="match status" value="1"/>
</dbReference>
<reference evidence="6" key="2">
    <citation type="submission" date="2025-09" db="UniProtKB">
        <authorList>
            <consortium name="Ensembl"/>
        </authorList>
    </citation>
    <scope>IDENTIFICATION</scope>
</reference>
<dbReference type="InterPro" id="IPR011993">
    <property type="entry name" value="PH-like_dom_sf"/>
</dbReference>
<feature type="domain" description="Rho-GAP" evidence="5">
    <location>
        <begin position="853"/>
        <end position="1044"/>
    </location>
</feature>
<name>A0A8C7G2J1_ONCKI</name>
<gene>
    <name evidence="6" type="primary">arhgap23b</name>
</gene>
<dbReference type="CDD" id="cd01253">
    <property type="entry name" value="PH_ARHGAP21-like"/>
    <property type="match status" value="1"/>
</dbReference>
<keyword evidence="1" id="KW-0343">GTPase activation</keyword>
<dbReference type="PANTHER" id="PTHR23175">
    <property type="entry name" value="PDZ DOMAIN-CONTAINING PROTEIN"/>
    <property type="match status" value="1"/>
</dbReference>
<dbReference type="InterPro" id="IPR000198">
    <property type="entry name" value="RhoGAP_dom"/>
</dbReference>
<dbReference type="Pfam" id="PF00169">
    <property type="entry name" value="PH"/>
    <property type="match status" value="1"/>
</dbReference>
<dbReference type="Gene3D" id="1.10.555.10">
    <property type="entry name" value="Rho GTPase activation protein"/>
    <property type="match status" value="1"/>
</dbReference>
<feature type="compositionally biased region" description="Basic and acidic residues" evidence="2">
    <location>
        <begin position="502"/>
        <end position="516"/>
    </location>
</feature>
<dbReference type="Ensembl" id="ENSOKIT00005039014.1">
    <property type="protein sequence ID" value="ENSOKIP00005036947.1"/>
    <property type="gene ID" value="ENSOKIG00005015775.1"/>
</dbReference>
<sequence length="1428" mass="156682">MDTIFVKSVREKSPAHQAGLCTGDRLVKVNGESVLGKTYSQVIALIQNSENVLELCIMPKDEDVLQLAYSQDAYLRGNEPYTGGAQHIPDPPPLCYPRAKPTSTAPLPPNHQSPLDNWHCRPSPVNQASPLDNRSAAVNVTHTSGRPRGPGENEEDGGGHFGSSAGQEGDWLPSLGQNRGRSSSAVSALDFHFANHNAAIASATLPHMPARKGSLPATRAHSDAMCHQALSDWYYSQAEAAERMSPRHRSISQDRLAELGLGLALGPGGAGGPGDHGVSQETLMLHHQAAAASHDSYWLGGWGGVSGPGSRSCSESLLAAYASYERNYGRSQETLAQAAALVSPHCERAPAWPSQGAKEQDKDLGNHHTVTATTAATLGKLHITSPAELCLYYVYLFPTATASSVGRQTQQQQVAEPQTQSRRLEEEELVGYKSYSPSFCRKASHLLQQAHSFREPTYIGPHLNWAPSAKTSPSDCEGGWIGGGVVVPRPSSTPAVIPSSSEDERVLGEERGESREMVSPLPLGQEVVLRQKPPMGRRTPVQALRHPLYALPVDSAEPPVGLLPSPNNPTAGTPSPVSGGTRMGDSLRRPNGSLQPHHSTPDSLASIPFIGSIKSRRSSYLLAITTERSKSCDEGLNTFREEGRVFSRLPKRVKSFFTDGSLESLRAAEEARSKRHSTSELGTITFSDVRKDGWLHYKQILTEKGKKVGGGMRPWKHVFSVLRSHCLLLYKDKREAVLHGAGAGPGHGEDEHPPISIRGCLIDIAYSETKRKHTLRLTTQDFCEYLLQAEDRDDMLGWIRVIRENSKTDNEELGFSRQALISKKLNDYRKQTKGPWGIIMKKAKKTGPKVFGVRLEDCQPAVNNKFVPLIVELCCGLVESMGLEYTGVYRVPGNNAMVSNLQEQLNRGLEINITEERWQDLNVISSLLKSFFRKLPEPLFTDDKYNDFIDANRLEDSGNRLKSMKKLIHDLPDHYHHTLKFLVCHLKTVADHADKNKMEPRNLALVFGPTLVRTSEDNMTDMVTHMPDRYKIIETLILHHDWFFSDGEVDKDEKAPVDIKRDMQPVPNIDHLLSNIGRTGLPGSEASDSTTSDSTKDKCTWGSKKDLSARDFLPLSIISAVTRKRKIRPISRPLSSSTDEDSEHEPIKASHYGVGGGAKEDEEEGVGKGCAPNGTEEVEEKGEEECRKRIEAKQQSDRGREKEGEGKKEGSAWAKDKGVASPKPHSNSFLYTHYQPTTTSPSPPVEPSVSPHSKLPSLARGRSAVPSWLSPSRHPGSIQPYNTQKTQQPQLEQQPLPVQYRKTRGGRARPQSMNLDMVMGKGESEGGVGRRGDRVKVVRATTEVQRHRSSSVGVPQGCVVASLKVQRSSCLASALAPSPVSFSPPLPSSSFSPSWTDQGSLASTVVKRRSALEPRDKRKAWRRHTVVV</sequence>
<feature type="region of interest" description="Disordered" evidence="2">
    <location>
        <begin position="1068"/>
        <end position="1101"/>
    </location>
</feature>
<feature type="compositionally biased region" description="Polar residues" evidence="2">
    <location>
        <begin position="592"/>
        <end position="603"/>
    </location>
</feature>
<feature type="region of interest" description="Disordered" evidence="2">
    <location>
        <begin position="99"/>
        <end position="181"/>
    </location>
</feature>
<accession>A0A8C7G2J1</accession>
<protein>
    <submittedName>
        <fullName evidence="6">Rho GTPase activating protein 23b</fullName>
    </submittedName>
</protein>
<dbReference type="Gene3D" id="2.30.29.30">
    <property type="entry name" value="Pleckstrin-homology domain (PH domain)/Phosphotyrosine-binding domain (PTB)"/>
    <property type="match status" value="1"/>
</dbReference>
<feature type="domain" description="PDZ" evidence="4">
    <location>
        <begin position="1"/>
        <end position="61"/>
    </location>
</feature>
<feature type="region of interest" description="Disordered" evidence="2">
    <location>
        <begin position="469"/>
        <end position="519"/>
    </location>
</feature>
<dbReference type="GO" id="GO:0007165">
    <property type="term" value="P:signal transduction"/>
    <property type="evidence" value="ECO:0007669"/>
    <property type="project" value="InterPro"/>
</dbReference>
<feature type="domain" description="PH" evidence="3">
    <location>
        <begin position="688"/>
        <end position="807"/>
    </location>
</feature>
<dbReference type="SMART" id="SM00233">
    <property type="entry name" value="PH"/>
    <property type="match status" value="1"/>
</dbReference>
<proteinExistence type="predicted"/>
<feature type="compositionally biased region" description="Low complexity" evidence="2">
    <location>
        <begin position="1283"/>
        <end position="1299"/>
    </location>
</feature>
<feature type="compositionally biased region" description="Polar residues" evidence="2">
    <location>
        <begin position="124"/>
        <end position="144"/>
    </location>
</feature>
<dbReference type="SUPFAM" id="SSF50729">
    <property type="entry name" value="PH domain-like"/>
    <property type="match status" value="1"/>
</dbReference>